<keyword evidence="3" id="KW-0460">Magnesium</keyword>
<dbReference type="Proteomes" id="UP000288716">
    <property type="component" value="Unassembled WGS sequence"/>
</dbReference>
<comment type="catalytic activity">
    <reaction evidence="1">
        <text>an N-(acyl)-sphingosylphosphoethanolamine = an N-(acyl)-sphingosyl-1,3-cyclic phosphate + ethanolamine</text>
        <dbReference type="Rhea" id="RHEA:60648"/>
        <dbReference type="ChEBI" id="CHEBI:57603"/>
        <dbReference type="ChEBI" id="CHEBI:143891"/>
        <dbReference type="ChEBI" id="CHEBI:143892"/>
    </reaction>
</comment>
<accession>A0A443S0U4</accession>
<organism evidence="7 8">
    <name type="scientific">Leptotrombidium deliense</name>
    <dbReference type="NCBI Taxonomy" id="299467"/>
    <lineage>
        <taxon>Eukaryota</taxon>
        <taxon>Metazoa</taxon>
        <taxon>Ecdysozoa</taxon>
        <taxon>Arthropoda</taxon>
        <taxon>Chelicerata</taxon>
        <taxon>Arachnida</taxon>
        <taxon>Acari</taxon>
        <taxon>Acariformes</taxon>
        <taxon>Trombidiformes</taxon>
        <taxon>Prostigmata</taxon>
        <taxon>Anystina</taxon>
        <taxon>Parasitengona</taxon>
        <taxon>Trombiculoidea</taxon>
        <taxon>Trombiculidae</taxon>
        <taxon>Leptotrombidium</taxon>
    </lineage>
</organism>
<dbReference type="Gene3D" id="3.20.20.190">
    <property type="entry name" value="Phosphatidylinositol (PI) phosphodiesterase"/>
    <property type="match status" value="1"/>
</dbReference>
<dbReference type="EMBL" id="NCKV01013435">
    <property type="protein sequence ID" value="RWS21157.1"/>
    <property type="molecule type" value="Genomic_DNA"/>
</dbReference>
<evidence type="ECO:0000256" key="5">
    <source>
        <dbReference type="ARBA" id="ARBA00023239"/>
    </source>
</evidence>
<keyword evidence="4" id="KW-1015">Disulfide bond</keyword>
<dbReference type="InterPro" id="IPR017946">
    <property type="entry name" value="PLC-like_Pdiesterase_TIM-brl"/>
</dbReference>
<gene>
    <name evidence="7" type="ORF">B4U80_01694</name>
</gene>
<dbReference type="OrthoDB" id="1058301at2759"/>
<feature type="signal peptide" evidence="6">
    <location>
        <begin position="1"/>
        <end position="19"/>
    </location>
</feature>
<evidence type="ECO:0008006" key="9">
    <source>
        <dbReference type="Google" id="ProtNLM"/>
    </source>
</evidence>
<protein>
    <recommendedName>
        <fullName evidence="9">Sphingomyelinase D-like protein</fullName>
    </recommendedName>
</protein>
<evidence type="ECO:0000256" key="2">
    <source>
        <dbReference type="ARBA" id="ARBA00022723"/>
    </source>
</evidence>
<keyword evidence="6" id="KW-0732">Signal</keyword>
<keyword evidence="5" id="KW-0456">Lyase</keyword>
<sequence length="303" mass="35244">MTSTSVIFAFFIVIVCIHAKQRPFYNIGHMVNSIKQVNEFLDSGCNALETDITFSSEGIALKTYHGKPCDCLRWCGYSEKIEVYLEYTRNLTTPANKMYRSQYAILLLDLKTNLISKQNLNKAGKLFVDLLYKHLFTFGKSESKLKVVIGVQRIIHNDFVVGFYEEMKKRGIEDISNQIGWQVAENVHIQKIAEMWRRIDVVKNIWLSDGITNCLSSLRSWSRTITMIKMRDECNVQSNSFCARKVYAWTFDAKRYLRNSLRLNVDGIITNLPKNLQEVLREDEFKLKYRLANSDDNPWTIFA</sequence>
<reference evidence="7 8" key="1">
    <citation type="journal article" date="2018" name="Gigascience">
        <title>Genomes of trombidid mites reveal novel predicted allergens and laterally-transferred genes associated with secondary metabolism.</title>
        <authorList>
            <person name="Dong X."/>
            <person name="Chaisiri K."/>
            <person name="Xia D."/>
            <person name="Armstrong S.D."/>
            <person name="Fang Y."/>
            <person name="Donnelly M.J."/>
            <person name="Kadowaki T."/>
            <person name="McGarry J.W."/>
            <person name="Darby A.C."/>
            <person name="Makepeace B.L."/>
        </authorList>
    </citation>
    <scope>NUCLEOTIDE SEQUENCE [LARGE SCALE GENOMIC DNA]</scope>
    <source>
        <strain evidence="7">UoL-UT</strain>
    </source>
</reference>
<evidence type="ECO:0000313" key="8">
    <source>
        <dbReference type="Proteomes" id="UP000288716"/>
    </source>
</evidence>
<evidence type="ECO:0000256" key="3">
    <source>
        <dbReference type="ARBA" id="ARBA00022842"/>
    </source>
</evidence>
<evidence type="ECO:0000256" key="1">
    <source>
        <dbReference type="ARBA" id="ARBA00000110"/>
    </source>
</evidence>
<dbReference type="GO" id="GO:0008081">
    <property type="term" value="F:phosphoric diester hydrolase activity"/>
    <property type="evidence" value="ECO:0007669"/>
    <property type="project" value="InterPro"/>
</dbReference>
<keyword evidence="2" id="KW-0479">Metal-binding</keyword>
<name>A0A443S0U4_9ACAR</name>
<feature type="chain" id="PRO_5019553056" description="Sphingomyelinase D-like protein" evidence="6">
    <location>
        <begin position="20"/>
        <end position="303"/>
    </location>
</feature>
<keyword evidence="8" id="KW-1185">Reference proteome</keyword>
<proteinExistence type="predicted"/>
<dbReference type="AlphaFoldDB" id="A0A443S0U4"/>
<dbReference type="GO" id="GO:0006629">
    <property type="term" value="P:lipid metabolic process"/>
    <property type="evidence" value="ECO:0007669"/>
    <property type="project" value="InterPro"/>
</dbReference>
<dbReference type="GO" id="GO:0046872">
    <property type="term" value="F:metal ion binding"/>
    <property type="evidence" value="ECO:0007669"/>
    <property type="project" value="UniProtKB-KW"/>
</dbReference>
<evidence type="ECO:0000256" key="6">
    <source>
        <dbReference type="SAM" id="SignalP"/>
    </source>
</evidence>
<evidence type="ECO:0000313" key="7">
    <source>
        <dbReference type="EMBL" id="RWS21157.1"/>
    </source>
</evidence>
<dbReference type="SUPFAM" id="SSF51695">
    <property type="entry name" value="PLC-like phosphodiesterases"/>
    <property type="match status" value="1"/>
</dbReference>
<evidence type="ECO:0000256" key="4">
    <source>
        <dbReference type="ARBA" id="ARBA00023157"/>
    </source>
</evidence>
<dbReference type="VEuPathDB" id="VectorBase:LDEU010883"/>
<dbReference type="GO" id="GO:0016829">
    <property type="term" value="F:lyase activity"/>
    <property type="evidence" value="ECO:0007669"/>
    <property type="project" value="UniProtKB-KW"/>
</dbReference>
<comment type="caution">
    <text evidence="7">The sequence shown here is derived from an EMBL/GenBank/DDBJ whole genome shotgun (WGS) entry which is preliminary data.</text>
</comment>